<dbReference type="Pfam" id="PF00728">
    <property type="entry name" value="Glyco_hydro_20"/>
    <property type="match status" value="2"/>
</dbReference>
<dbReference type="EC" id="3.2.1.52" evidence="3"/>
<evidence type="ECO:0000256" key="1">
    <source>
        <dbReference type="ARBA" id="ARBA00001231"/>
    </source>
</evidence>
<feature type="domain" description="Glycoside hydrolase family 20 catalytic" evidence="7">
    <location>
        <begin position="41"/>
        <end position="241"/>
    </location>
</feature>
<reference evidence="8 9" key="1">
    <citation type="journal article" date="2009" name="Stand. Genomic Sci.">
        <title>Complete genome sequence of Brachybacterium faecium type strain (Schefferle 6-10).</title>
        <authorList>
            <person name="Lapidus A."/>
            <person name="Pukall R."/>
            <person name="Labuttii K."/>
            <person name="Copeland A."/>
            <person name="Del Rio T.G."/>
            <person name="Nolan M."/>
            <person name="Chen F."/>
            <person name="Lucas S."/>
            <person name="Tice H."/>
            <person name="Cheng J.F."/>
            <person name="Bruce D."/>
            <person name="Goodwin L."/>
            <person name="Pitluck S."/>
            <person name="Rohde M."/>
            <person name="Goker M."/>
            <person name="Pati A."/>
            <person name="Ivanova N."/>
            <person name="Mavrommatis K."/>
            <person name="Chen A."/>
            <person name="Palaniappan K."/>
            <person name="D'haeseleer P."/>
            <person name="Chain P."/>
            <person name="Bristow J."/>
            <person name="Eisen J.A."/>
            <person name="Markowitz V."/>
            <person name="Hugenholtz P."/>
            <person name="Kyrpides N.C."/>
            <person name="Klenk H.P."/>
        </authorList>
    </citation>
    <scope>NUCLEOTIDE SEQUENCE [LARGE SCALE GENOMIC DNA]</scope>
    <source>
        <strain evidence="9">ATCC 43885 / DSM 4810 / JCM 11609 / LMG 19847 / NBRC 14762 / NCIMB 9860 / 6-10</strain>
    </source>
</reference>
<dbReference type="KEGG" id="bfa:Bfae_05690"/>
<dbReference type="InterPro" id="IPR025705">
    <property type="entry name" value="Beta_hexosaminidase_sua/sub"/>
</dbReference>
<comment type="catalytic activity">
    <reaction evidence="1">
        <text>Hydrolysis of terminal non-reducing N-acetyl-D-hexosamine residues in N-acetyl-beta-D-hexosaminides.</text>
        <dbReference type="EC" id="3.2.1.52"/>
    </reaction>
</comment>
<dbReference type="GO" id="GO:0030203">
    <property type="term" value="P:glycosaminoglycan metabolic process"/>
    <property type="evidence" value="ECO:0007669"/>
    <property type="project" value="TreeGrafter"/>
</dbReference>
<evidence type="ECO:0000256" key="2">
    <source>
        <dbReference type="ARBA" id="ARBA00006285"/>
    </source>
</evidence>
<dbReference type="SUPFAM" id="SSF51445">
    <property type="entry name" value="(Trans)glycosidases"/>
    <property type="match status" value="1"/>
</dbReference>
<feature type="compositionally biased region" description="Low complexity" evidence="6">
    <location>
        <begin position="267"/>
        <end position="280"/>
    </location>
</feature>
<evidence type="ECO:0000256" key="6">
    <source>
        <dbReference type="SAM" id="MobiDB-lite"/>
    </source>
</evidence>
<comment type="similarity">
    <text evidence="2">Belongs to the glycosyl hydrolase 20 family.</text>
</comment>
<dbReference type="GO" id="GO:0016020">
    <property type="term" value="C:membrane"/>
    <property type="evidence" value="ECO:0007669"/>
    <property type="project" value="TreeGrafter"/>
</dbReference>
<accession>C7MI09</accession>
<dbReference type="eggNOG" id="COG3525">
    <property type="taxonomic scope" value="Bacteria"/>
</dbReference>
<evidence type="ECO:0000259" key="7">
    <source>
        <dbReference type="Pfam" id="PF00728"/>
    </source>
</evidence>
<dbReference type="Gene3D" id="3.20.20.80">
    <property type="entry name" value="Glycosidases"/>
    <property type="match status" value="1"/>
</dbReference>
<dbReference type="GO" id="GO:0005975">
    <property type="term" value="P:carbohydrate metabolic process"/>
    <property type="evidence" value="ECO:0007669"/>
    <property type="project" value="InterPro"/>
</dbReference>
<evidence type="ECO:0000256" key="3">
    <source>
        <dbReference type="ARBA" id="ARBA00012663"/>
    </source>
</evidence>
<proteinExistence type="inferred from homology"/>
<dbReference type="InterPro" id="IPR017853">
    <property type="entry name" value="GH"/>
</dbReference>
<sequence>MAPLQKVVERSRQAPTAERRVHALPKPVIPGPSAPAEPAHAWRGLLLDSARTAWSVEVIHELLELMARYRLNRLHWHLTDDSGWRFAVPGYDRLTEIGAQLPRPDYGWYSNVLPAQRDRADARAAEREFNGHYTAEEIAGIVAHAGELGIEVMPELDLPGHMAAAIRAYPELGDPRLRDLDPAQWDHPNDLLWPSEASFAFLTAALETVAELFPFSVVHIGGDECKHQLWEADAALMARYDEAADHGPEGGAGPEAVAEERSEESSGEGAAEGAGPAASPQTGGPALPPNGPGSGRSGLGPRLQGMFTDHARQVLAGRSRRVAAWDELIGSPTTGEELIVAWRAQAGVEAARASGHEWIFADCTRLYLNRVAGDPATEPPGMFGPITPRDILELEVPSSSRLLGLQAAVWTEFVLDREHLLYQLFPRLLAVAERAWCGPDAGWEDFSARLETETAHLREAGILREPDSPGEAPTAR</sequence>
<dbReference type="OrthoDB" id="9763537at2"/>
<protein>
    <recommendedName>
        <fullName evidence="3">beta-N-acetylhexosaminidase</fullName>
        <ecNumber evidence="3">3.2.1.52</ecNumber>
    </recommendedName>
</protein>
<dbReference type="PRINTS" id="PR00738">
    <property type="entry name" value="GLHYDRLASE20"/>
</dbReference>
<evidence type="ECO:0000313" key="8">
    <source>
        <dbReference type="EMBL" id="ACU84435.1"/>
    </source>
</evidence>
<dbReference type="GO" id="GO:0004563">
    <property type="term" value="F:beta-N-acetylhexosaminidase activity"/>
    <property type="evidence" value="ECO:0007669"/>
    <property type="project" value="UniProtKB-EC"/>
</dbReference>
<dbReference type="STRING" id="446465.Bfae_05690"/>
<keyword evidence="4" id="KW-0378">Hydrolase</keyword>
<dbReference type="EMBL" id="CP001643">
    <property type="protein sequence ID" value="ACU84435.1"/>
    <property type="molecule type" value="Genomic_DNA"/>
</dbReference>
<dbReference type="AlphaFoldDB" id="C7MI09"/>
<dbReference type="HOGENOM" id="CLU_007082_5_1_11"/>
<dbReference type="PANTHER" id="PTHR22600">
    <property type="entry name" value="BETA-HEXOSAMINIDASE"/>
    <property type="match status" value="1"/>
</dbReference>
<evidence type="ECO:0000313" key="9">
    <source>
        <dbReference type="Proteomes" id="UP000001919"/>
    </source>
</evidence>
<dbReference type="PATRIC" id="fig|446465.5.peg.556"/>
<organism evidence="8 9">
    <name type="scientific">Brachybacterium faecium (strain ATCC 43885 / DSM 4810 / JCM 11609 / LMG 19847 / NBRC 14762 / NCIMB 9860 / 6-10)</name>
    <dbReference type="NCBI Taxonomy" id="446465"/>
    <lineage>
        <taxon>Bacteria</taxon>
        <taxon>Bacillati</taxon>
        <taxon>Actinomycetota</taxon>
        <taxon>Actinomycetes</taxon>
        <taxon>Micrococcales</taxon>
        <taxon>Dermabacteraceae</taxon>
        <taxon>Brachybacterium</taxon>
    </lineage>
</organism>
<gene>
    <name evidence="8" type="ordered locus">Bfae_05690</name>
</gene>
<dbReference type="InterPro" id="IPR015883">
    <property type="entry name" value="Glyco_hydro_20_cat"/>
</dbReference>
<name>C7MI09_BRAFD</name>
<feature type="region of interest" description="Disordered" evidence="6">
    <location>
        <begin position="244"/>
        <end position="304"/>
    </location>
</feature>
<dbReference type="PANTHER" id="PTHR22600:SF57">
    <property type="entry name" value="BETA-N-ACETYLHEXOSAMINIDASE"/>
    <property type="match status" value="1"/>
</dbReference>
<dbReference type="CAZy" id="GH20">
    <property type="family name" value="Glycoside Hydrolase Family 20"/>
</dbReference>
<feature type="active site" description="Proton donor" evidence="5">
    <location>
        <position position="224"/>
    </location>
</feature>
<feature type="domain" description="Glycoside hydrolase family 20 catalytic" evidence="7">
    <location>
        <begin position="302"/>
        <end position="437"/>
    </location>
</feature>
<dbReference type="Proteomes" id="UP000001919">
    <property type="component" value="Chromosome"/>
</dbReference>
<keyword evidence="9" id="KW-1185">Reference proteome</keyword>
<evidence type="ECO:0000256" key="4">
    <source>
        <dbReference type="ARBA" id="ARBA00022801"/>
    </source>
</evidence>
<evidence type="ECO:0000256" key="5">
    <source>
        <dbReference type="PIRSR" id="PIRSR625705-1"/>
    </source>
</evidence>